<dbReference type="EMBL" id="JANBPG010003120">
    <property type="protein sequence ID" value="KAJ1883622.1"/>
    <property type="molecule type" value="Genomic_DNA"/>
</dbReference>
<protein>
    <submittedName>
        <fullName evidence="1">Hexaprenyldihydroxybenzoate methyltransferase, mitochondrial</fullName>
    </submittedName>
</protein>
<keyword evidence="1" id="KW-0489">Methyltransferase</keyword>
<sequence>MNTARMQYIHERLSDFKTPTAKGASAVDVGCGGGLAAESLARMGLRTLGVDAALENVQVARMHALEDAALGLLGQLEYRRMTAEQLVAEGRQFDCVVSLEVIEHVADALAFVRSLVQLARPGGLVFVSTMSRTPAAMLIDVVVPEYILGTVPRGTHDHAKFLKPEELGEMLAAVGAETVDVSGLVLEPLSNSCHVVPADWGLLRNIGVQANYILCARKRKL</sequence>
<keyword evidence="2" id="KW-1185">Reference proteome</keyword>
<accession>A0ACC1HYZ2</accession>
<keyword evidence="1" id="KW-0808">Transferase</keyword>
<organism evidence="1 2">
    <name type="scientific">Kickxella alabastrina</name>
    <dbReference type="NCBI Taxonomy" id="61397"/>
    <lineage>
        <taxon>Eukaryota</taxon>
        <taxon>Fungi</taxon>
        <taxon>Fungi incertae sedis</taxon>
        <taxon>Zoopagomycota</taxon>
        <taxon>Kickxellomycotina</taxon>
        <taxon>Kickxellomycetes</taxon>
        <taxon>Kickxellales</taxon>
        <taxon>Kickxellaceae</taxon>
        <taxon>Kickxella</taxon>
    </lineage>
</organism>
<reference evidence="1" key="1">
    <citation type="submission" date="2022-07" db="EMBL/GenBank/DDBJ databases">
        <title>Phylogenomic reconstructions and comparative analyses of Kickxellomycotina fungi.</title>
        <authorList>
            <person name="Reynolds N.K."/>
            <person name="Stajich J.E."/>
            <person name="Barry K."/>
            <person name="Grigoriev I.V."/>
            <person name="Crous P."/>
            <person name="Smith M.E."/>
        </authorList>
    </citation>
    <scope>NUCLEOTIDE SEQUENCE</scope>
    <source>
        <strain evidence="1">Benny 63K</strain>
    </source>
</reference>
<proteinExistence type="predicted"/>
<comment type="caution">
    <text evidence="1">The sequence shown here is derived from an EMBL/GenBank/DDBJ whole genome shotgun (WGS) entry which is preliminary data.</text>
</comment>
<evidence type="ECO:0000313" key="1">
    <source>
        <dbReference type="EMBL" id="KAJ1883622.1"/>
    </source>
</evidence>
<name>A0ACC1HYZ2_9FUNG</name>
<dbReference type="Proteomes" id="UP001150581">
    <property type="component" value="Unassembled WGS sequence"/>
</dbReference>
<gene>
    <name evidence="1" type="primary">COQ3_2</name>
    <name evidence="1" type="ORF">LPJ66_011002</name>
</gene>
<evidence type="ECO:0000313" key="2">
    <source>
        <dbReference type="Proteomes" id="UP001150581"/>
    </source>
</evidence>